<comment type="caution">
    <text evidence="2">The sequence shown here is derived from an EMBL/GenBank/DDBJ whole genome shotgun (WGS) entry which is preliminary data.</text>
</comment>
<evidence type="ECO:0000313" key="2">
    <source>
        <dbReference type="EMBL" id="PWB75935.1"/>
    </source>
</evidence>
<feature type="transmembrane region" description="Helical" evidence="1">
    <location>
        <begin position="400"/>
        <end position="421"/>
    </location>
</feature>
<feature type="transmembrane region" description="Helical" evidence="1">
    <location>
        <begin position="428"/>
        <end position="446"/>
    </location>
</feature>
<feature type="transmembrane region" description="Helical" evidence="1">
    <location>
        <begin position="291"/>
        <end position="311"/>
    </location>
</feature>
<reference evidence="2 3" key="1">
    <citation type="journal article" date="2018" name="ISME J.">
        <title>A methanotrophic archaeon couples anaerobic oxidation of methane to Fe(III) reduction.</title>
        <authorList>
            <person name="Cai C."/>
            <person name="Leu A.O."/>
            <person name="Xie G.J."/>
            <person name="Guo J."/>
            <person name="Feng Y."/>
            <person name="Zhao J.X."/>
            <person name="Tyson G.W."/>
            <person name="Yuan Z."/>
            <person name="Hu S."/>
        </authorList>
    </citation>
    <scope>NUCLEOTIDE SEQUENCE [LARGE SCALE GENOMIC DNA]</scope>
    <source>
        <strain evidence="2">FeB_12</strain>
    </source>
</reference>
<keyword evidence="1" id="KW-0812">Transmembrane</keyword>
<name>A0A855X5Z1_9BACT</name>
<accession>A0A855X5Z1</accession>
<dbReference type="Proteomes" id="UP000250918">
    <property type="component" value="Unassembled WGS sequence"/>
</dbReference>
<sequence>MLCAIAIGVAAQDQRALAPAQSFLQYRPMGEKRLWTFVAKDSTIGQLTSIVEGETTINGIAGLTISEDLNLDFRKLGTASIQHYTAQHFVTLTGQYLGDELTATVNEQTGSLSLRRNGDVISGYSERGGEKTSQQVSLPPDRFAWDNFFVDQLEAYLAMRGVHVGDVIDDSVFAPLPLLVSRIRGEVVSYGWIRLYNQKFDSAFIIDIHEPQTLRLYYSKDRRLQKIEAPLQEMKIYLDLVAPKQVAQPQSASFSLTQWLQLLPLYGLYLLVAVLVAWFYLRGRMRFGEHYLGVVLGMLVMWLIPVTQVPLQEWVIRQWLLPGLKSGQSIFVLGLLPAIIAGLVQGLLLTISIFFLLSWRGFQHLRALSTGALCGAGFGFMLACYLSSQGGASWDIDTAFMERVFQIAFHIASGVIIAVLYCRGLMSAIRGAAILSGINTLFYYFVVFAQQRMVDAGMLAFLLAFTVLGTSVWAVTLQSKASRK</sequence>
<keyword evidence="1" id="KW-1133">Transmembrane helix</keyword>
<dbReference type="AlphaFoldDB" id="A0A855X5Z1"/>
<feature type="transmembrane region" description="Helical" evidence="1">
    <location>
        <begin position="331"/>
        <end position="356"/>
    </location>
</feature>
<feature type="transmembrane region" description="Helical" evidence="1">
    <location>
        <begin position="458"/>
        <end position="477"/>
    </location>
</feature>
<dbReference type="EMBL" id="PQAP01000006">
    <property type="protein sequence ID" value="PWB75935.1"/>
    <property type="molecule type" value="Genomic_DNA"/>
</dbReference>
<gene>
    <name evidence="2" type="ORF">C3F09_01355</name>
</gene>
<protein>
    <submittedName>
        <fullName evidence="2">Uncharacterized protein</fullName>
    </submittedName>
</protein>
<proteinExistence type="predicted"/>
<evidence type="ECO:0000313" key="3">
    <source>
        <dbReference type="Proteomes" id="UP000250918"/>
    </source>
</evidence>
<feature type="transmembrane region" description="Helical" evidence="1">
    <location>
        <begin position="259"/>
        <end position="279"/>
    </location>
</feature>
<organism evidence="2 3">
    <name type="scientific">candidate division GN15 bacterium</name>
    <dbReference type="NCBI Taxonomy" id="2072418"/>
    <lineage>
        <taxon>Bacteria</taxon>
        <taxon>candidate division GN15</taxon>
    </lineage>
</organism>
<feature type="transmembrane region" description="Helical" evidence="1">
    <location>
        <begin position="368"/>
        <end position="388"/>
    </location>
</feature>
<evidence type="ECO:0000256" key="1">
    <source>
        <dbReference type="SAM" id="Phobius"/>
    </source>
</evidence>
<keyword evidence="1" id="KW-0472">Membrane</keyword>